<dbReference type="Gene3D" id="3.50.50.60">
    <property type="entry name" value="FAD/NAD(P)-binding domain"/>
    <property type="match status" value="2"/>
</dbReference>
<evidence type="ECO:0000313" key="2">
    <source>
        <dbReference type="EMBL" id="NNI79447.1"/>
    </source>
</evidence>
<dbReference type="InterPro" id="IPR015904">
    <property type="entry name" value="Sulphide_quinone_reductase"/>
</dbReference>
<feature type="domain" description="FAD/NAD(P)-binding" evidence="1">
    <location>
        <begin position="50"/>
        <end position="163"/>
    </location>
</feature>
<dbReference type="InterPro" id="IPR023753">
    <property type="entry name" value="FAD/NAD-binding_dom"/>
</dbReference>
<dbReference type="InterPro" id="IPR006311">
    <property type="entry name" value="TAT_signal"/>
</dbReference>
<dbReference type="AlphaFoldDB" id="A0A849CKC2"/>
<dbReference type="PROSITE" id="PS51318">
    <property type="entry name" value="TAT"/>
    <property type="match status" value="1"/>
</dbReference>
<sequence>MRKSNYINQSKRQFLRTGAASIAAGAIGTSGFFLPKTATASLPKIRSSAKIVIAGAGAAGLTIASQLAARLEPSAQIILIDSRIAHYYQPGFTLVAAGIKPKHYVVSQTEEYLPDNVKWIKAAVNEFDPDSNRLTTSTGEHITYDYLFVATGLKLDYDAIEGMDVNLIGQNGLGSIYHSPDSAYKTWQLLDQFANKGGDAVFLRPATEMKCAGAPLKYTFIVRDYLLRRHTLDKSRLFYNAHNKTLFSVPIVDAKVKMLFAEKNIQVNYDRSLTAIDLSKRIATFNSPEGVVEVPYDFINVVPPMRAPDAVRQSALAWQEGKWANDGWVEVEKHTLRHRRYANVFAVGDVAGVPKGKTAASVKWQVPVAVAHLLAELEGKLCDEIYNGYTSCPLITQLGKGMLVEFDYNNHLTPSFPGVIAPLEELWATWAIKTLGLKPTYLGMLRGLA</sequence>
<gene>
    <name evidence="2" type="ORF">C2800_08455</name>
</gene>
<dbReference type="PANTHER" id="PTHR10632">
    <property type="entry name" value="SULFIDE:QUINONE OXIDOREDUCTASE"/>
    <property type="match status" value="1"/>
</dbReference>
<dbReference type="PANTHER" id="PTHR10632:SF2">
    <property type="entry name" value="SULFIDE:QUINONE OXIDOREDUCTASE, MITOCHONDRIAL"/>
    <property type="match status" value="1"/>
</dbReference>
<dbReference type="GO" id="GO:0070224">
    <property type="term" value="F:sulfide:quinone oxidoreductase activity"/>
    <property type="evidence" value="ECO:0007669"/>
    <property type="project" value="TreeGrafter"/>
</dbReference>
<dbReference type="Proteomes" id="UP000540079">
    <property type="component" value="Unassembled WGS sequence"/>
</dbReference>
<dbReference type="InterPro" id="IPR036188">
    <property type="entry name" value="FAD/NAD-bd_sf"/>
</dbReference>
<dbReference type="RefSeq" id="WP_014668424.1">
    <property type="nucleotide sequence ID" value="NZ_CP030096.1"/>
</dbReference>
<evidence type="ECO:0000259" key="1">
    <source>
        <dbReference type="Pfam" id="PF07992"/>
    </source>
</evidence>
<protein>
    <submittedName>
        <fullName evidence="2">Pyridine nucleotide-disulfide oxidoreductase</fullName>
    </submittedName>
</protein>
<comment type="caution">
    <text evidence="2">The sequence shown here is derived from an EMBL/GenBank/DDBJ whole genome shotgun (WGS) entry which is preliminary data.</text>
</comment>
<dbReference type="EMBL" id="PPVL01000007">
    <property type="protein sequence ID" value="NNI79447.1"/>
    <property type="molecule type" value="Genomic_DNA"/>
</dbReference>
<name>A0A849CKC2_PASMD</name>
<dbReference type="Pfam" id="PF07992">
    <property type="entry name" value="Pyr_redox_2"/>
    <property type="match status" value="1"/>
</dbReference>
<organism evidence="2 3">
    <name type="scientific">Pasteurella multocida</name>
    <dbReference type="NCBI Taxonomy" id="747"/>
    <lineage>
        <taxon>Bacteria</taxon>
        <taxon>Pseudomonadati</taxon>
        <taxon>Pseudomonadota</taxon>
        <taxon>Gammaproteobacteria</taxon>
        <taxon>Pasteurellales</taxon>
        <taxon>Pasteurellaceae</taxon>
        <taxon>Pasteurella</taxon>
    </lineage>
</organism>
<evidence type="ECO:0000313" key="3">
    <source>
        <dbReference type="Proteomes" id="UP000540079"/>
    </source>
</evidence>
<proteinExistence type="predicted"/>
<reference evidence="2 3" key="1">
    <citation type="journal article" date="2018" name="Front. Microbiol.">
        <title>Genetic and Phylogenetic Characteristics of Pasteurella multocida Isolates From Different Host Species.</title>
        <authorList>
            <person name="Peng Z."/>
            <person name="Liang W."/>
            <person name="Wang F."/>
            <person name="Xu Z."/>
            <person name="Xie Z."/>
            <person name="Lian Z."/>
            <person name="Hua L."/>
            <person name="Zhou R."/>
            <person name="Chen H."/>
            <person name="Wu B."/>
        </authorList>
    </citation>
    <scope>NUCLEOTIDE SEQUENCE [LARGE SCALE GENOMIC DNA]</scope>
    <source>
        <strain evidence="2 3">HNA06</strain>
    </source>
</reference>
<dbReference type="SUPFAM" id="SSF51905">
    <property type="entry name" value="FAD/NAD(P)-binding domain"/>
    <property type="match status" value="2"/>
</dbReference>
<dbReference type="GO" id="GO:0071949">
    <property type="term" value="F:FAD binding"/>
    <property type="evidence" value="ECO:0007669"/>
    <property type="project" value="TreeGrafter"/>
</dbReference>
<accession>A0A849CKC2</accession>
<dbReference type="GO" id="GO:0070221">
    <property type="term" value="P:sulfide oxidation, using sulfide:quinone oxidoreductase"/>
    <property type="evidence" value="ECO:0007669"/>
    <property type="project" value="TreeGrafter"/>
</dbReference>